<evidence type="ECO:0000259" key="1">
    <source>
        <dbReference type="PROSITE" id="PS01124"/>
    </source>
</evidence>
<gene>
    <name evidence="2" type="ORF">SAMN05443431_10591</name>
</gene>
<dbReference type="SMART" id="SM00342">
    <property type="entry name" value="HTH_ARAC"/>
    <property type="match status" value="1"/>
</dbReference>
<evidence type="ECO:0000313" key="2">
    <source>
        <dbReference type="EMBL" id="SFJ20199.1"/>
    </source>
</evidence>
<dbReference type="EMBL" id="FORM01000005">
    <property type="protein sequence ID" value="SFJ20199.1"/>
    <property type="molecule type" value="Genomic_DNA"/>
</dbReference>
<organism evidence="2 3">
    <name type="scientific">Olleya namhaensis</name>
    <dbReference type="NCBI Taxonomy" id="1144750"/>
    <lineage>
        <taxon>Bacteria</taxon>
        <taxon>Pseudomonadati</taxon>
        <taxon>Bacteroidota</taxon>
        <taxon>Flavobacteriia</taxon>
        <taxon>Flavobacteriales</taxon>
        <taxon>Flavobacteriaceae</taxon>
    </lineage>
</organism>
<dbReference type="GO" id="GO:0003700">
    <property type="term" value="F:DNA-binding transcription factor activity"/>
    <property type="evidence" value="ECO:0007669"/>
    <property type="project" value="InterPro"/>
</dbReference>
<accession>A0A1I3PFY8</accession>
<keyword evidence="3" id="KW-1185">Reference proteome</keyword>
<dbReference type="AlphaFoldDB" id="A0A1I3PFY8"/>
<dbReference type="STRING" id="1144750.SAMN05443431_10591"/>
<dbReference type="Gene3D" id="1.10.10.60">
    <property type="entry name" value="Homeodomain-like"/>
    <property type="match status" value="1"/>
</dbReference>
<dbReference type="PROSITE" id="PS01124">
    <property type="entry name" value="HTH_ARAC_FAMILY_2"/>
    <property type="match status" value="1"/>
</dbReference>
<proteinExistence type="predicted"/>
<name>A0A1I3PFY8_9FLAO</name>
<dbReference type="InterPro" id="IPR046532">
    <property type="entry name" value="DUF6597"/>
</dbReference>
<dbReference type="RefSeq" id="WP_090839698.1">
    <property type="nucleotide sequence ID" value="NZ_FORM01000005.1"/>
</dbReference>
<dbReference type="Proteomes" id="UP000199559">
    <property type="component" value="Unassembled WGS sequence"/>
</dbReference>
<feature type="domain" description="HTH araC/xylS-type" evidence="1">
    <location>
        <begin position="157"/>
        <end position="257"/>
    </location>
</feature>
<dbReference type="InterPro" id="IPR018060">
    <property type="entry name" value="HTH_AraC"/>
</dbReference>
<reference evidence="3" key="1">
    <citation type="submission" date="2016-10" db="EMBL/GenBank/DDBJ databases">
        <authorList>
            <person name="Varghese N."/>
            <person name="Submissions S."/>
        </authorList>
    </citation>
    <scope>NUCLEOTIDE SEQUENCE [LARGE SCALE GENOMIC DNA]</scope>
    <source>
        <strain evidence="3">DSM 28881</strain>
    </source>
</reference>
<dbReference type="Pfam" id="PF20240">
    <property type="entry name" value="DUF6597"/>
    <property type="match status" value="1"/>
</dbReference>
<sequence length="268" mass="31217">MNFRYIKSANTNQLVQNFYELNVAETSIPLSSKIIPTAQSHIIFVDSEEGIETNFKSITYKSLGLIVLGQSYKSYTLKAIKPYFNFGISFHPTALYKLLKTDISKFTDKHIDLSKVDSPLYSLLNPIFKENLKGEALASKIENQLAKLDIYESKNTILVDEVIKVIYEREGIINVEELLKIFPISQKNLEIQFKKIIGLTPLKFIKLYKFLCLMRQYESNKATISQLIDYYAYYDFSHFSKDFKLFMNLKPADYFKTENKFLSNYLKE</sequence>
<protein>
    <submittedName>
        <fullName evidence="2">Helix-turn-helix domain-containing protein</fullName>
    </submittedName>
</protein>
<evidence type="ECO:0000313" key="3">
    <source>
        <dbReference type="Proteomes" id="UP000199559"/>
    </source>
</evidence>
<dbReference type="GO" id="GO:0043565">
    <property type="term" value="F:sequence-specific DNA binding"/>
    <property type="evidence" value="ECO:0007669"/>
    <property type="project" value="InterPro"/>
</dbReference>